<evidence type="ECO:0000313" key="4">
    <source>
        <dbReference type="EMBL" id="OGG50381.1"/>
    </source>
</evidence>
<keyword evidence="1 2" id="KW-0378">Hydrolase</keyword>
<evidence type="ECO:0000313" key="5">
    <source>
        <dbReference type="Proteomes" id="UP000176445"/>
    </source>
</evidence>
<dbReference type="GO" id="GO:0006754">
    <property type="term" value="P:ATP biosynthetic process"/>
    <property type="evidence" value="ECO:0007669"/>
    <property type="project" value="TreeGrafter"/>
</dbReference>
<dbReference type="Pfam" id="PF00293">
    <property type="entry name" value="NUDIX"/>
    <property type="match status" value="1"/>
</dbReference>
<gene>
    <name evidence="4" type="ORF">A2704_05590</name>
</gene>
<dbReference type="InterPro" id="IPR020476">
    <property type="entry name" value="Nudix_hydrolase"/>
</dbReference>
<dbReference type="PANTHER" id="PTHR21340:SF0">
    <property type="entry name" value="BIS(5'-NUCLEOSYL)-TETRAPHOSPHATASE [ASYMMETRICAL]"/>
    <property type="match status" value="1"/>
</dbReference>
<dbReference type="InterPro" id="IPR051325">
    <property type="entry name" value="Nudix_hydrolase_domain"/>
</dbReference>
<dbReference type="InterPro" id="IPR015797">
    <property type="entry name" value="NUDIX_hydrolase-like_dom_sf"/>
</dbReference>
<organism evidence="4 5">
    <name type="scientific">Candidatus Kaiserbacteria bacterium RIFCSPHIGHO2_01_FULL_54_36b</name>
    <dbReference type="NCBI Taxonomy" id="1798483"/>
    <lineage>
        <taxon>Bacteria</taxon>
        <taxon>Candidatus Kaiseribacteriota</taxon>
    </lineage>
</organism>
<dbReference type="GO" id="GO:0004081">
    <property type="term" value="F:bis(5'-nucleosyl)-tetraphosphatase (asymmetrical) activity"/>
    <property type="evidence" value="ECO:0007669"/>
    <property type="project" value="TreeGrafter"/>
</dbReference>
<dbReference type="PRINTS" id="PR00502">
    <property type="entry name" value="NUDIXFAMILY"/>
</dbReference>
<dbReference type="InterPro" id="IPR020084">
    <property type="entry name" value="NUDIX_hydrolase_CS"/>
</dbReference>
<protein>
    <recommendedName>
        <fullName evidence="3">Nudix hydrolase domain-containing protein</fullName>
    </recommendedName>
</protein>
<dbReference type="PROSITE" id="PS51462">
    <property type="entry name" value="NUDIX"/>
    <property type="match status" value="1"/>
</dbReference>
<dbReference type="Gene3D" id="3.90.79.10">
    <property type="entry name" value="Nucleoside Triphosphate Pyrophosphohydrolase"/>
    <property type="match status" value="1"/>
</dbReference>
<dbReference type="GO" id="GO:0006167">
    <property type="term" value="P:AMP biosynthetic process"/>
    <property type="evidence" value="ECO:0007669"/>
    <property type="project" value="TreeGrafter"/>
</dbReference>
<evidence type="ECO:0000256" key="2">
    <source>
        <dbReference type="RuleBase" id="RU003476"/>
    </source>
</evidence>
<dbReference type="SUPFAM" id="SSF55811">
    <property type="entry name" value="Nudix"/>
    <property type="match status" value="1"/>
</dbReference>
<proteinExistence type="inferred from homology"/>
<dbReference type="PROSITE" id="PS00893">
    <property type="entry name" value="NUDIX_BOX"/>
    <property type="match status" value="1"/>
</dbReference>
<reference evidence="4 5" key="1">
    <citation type="journal article" date="2016" name="Nat. Commun.">
        <title>Thousands of microbial genomes shed light on interconnected biogeochemical processes in an aquifer system.</title>
        <authorList>
            <person name="Anantharaman K."/>
            <person name="Brown C.T."/>
            <person name="Hug L.A."/>
            <person name="Sharon I."/>
            <person name="Castelle C.J."/>
            <person name="Probst A.J."/>
            <person name="Thomas B.C."/>
            <person name="Singh A."/>
            <person name="Wilkins M.J."/>
            <person name="Karaoz U."/>
            <person name="Brodie E.L."/>
            <person name="Williams K.H."/>
            <person name="Hubbard S.S."/>
            <person name="Banfield J.F."/>
        </authorList>
    </citation>
    <scope>NUCLEOTIDE SEQUENCE [LARGE SCALE GENOMIC DNA]</scope>
</reference>
<dbReference type="PANTHER" id="PTHR21340">
    <property type="entry name" value="DIADENOSINE 5,5-P1,P4-TETRAPHOSPHATE PYROPHOSPHOHYDROLASE MUTT"/>
    <property type="match status" value="1"/>
</dbReference>
<accession>A0A1F6CN04</accession>
<dbReference type="InterPro" id="IPR000086">
    <property type="entry name" value="NUDIX_hydrolase_dom"/>
</dbReference>
<dbReference type="EMBL" id="MFKW01000052">
    <property type="protein sequence ID" value="OGG50381.1"/>
    <property type="molecule type" value="Genomic_DNA"/>
</dbReference>
<dbReference type="Proteomes" id="UP000176445">
    <property type="component" value="Unassembled WGS sequence"/>
</dbReference>
<sequence>MEKTEAAGGIVVNSRGEVALVASGTGEFWGFPKGHIDEGEDAFSAAKREIKEETGLEGLTLIRELGSYGRHRGTPDGGDDVREYKTIHMFLFRTTEEKLMPTDPWNPEARWVPPVEVEKILTHSKDKEFWNGVAQELGLLQGGKDDLGHREENK</sequence>
<comment type="caution">
    <text evidence="4">The sequence shown here is derived from an EMBL/GenBank/DDBJ whole genome shotgun (WGS) entry which is preliminary data.</text>
</comment>
<name>A0A1F6CN04_9BACT</name>
<evidence type="ECO:0000259" key="3">
    <source>
        <dbReference type="PROSITE" id="PS51462"/>
    </source>
</evidence>
<comment type="similarity">
    <text evidence="2">Belongs to the Nudix hydrolase family.</text>
</comment>
<evidence type="ECO:0000256" key="1">
    <source>
        <dbReference type="ARBA" id="ARBA00022801"/>
    </source>
</evidence>
<feature type="domain" description="Nudix hydrolase" evidence="3">
    <location>
        <begin position="2"/>
        <end position="135"/>
    </location>
</feature>
<dbReference type="AlphaFoldDB" id="A0A1F6CN04"/>